<dbReference type="Gene3D" id="3.40.710.10">
    <property type="entry name" value="DD-peptidase/beta-lactamase superfamily"/>
    <property type="match status" value="1"/>
</dbReference>
<accession>A0A1G9TXH2</accession>
<dbReference type="OrthoDB" id="9766909at2"/>
<proteinExistence type="inferred from homology"/>
<feature type="region of interest" description="Disordered" evidence="17">
    <location>
        <begin position="663"/>
        <end position="683"/>
    </location>
</feature>
<dbReference type="NCBIfam" id="TIGR02074">
    <property type="entry name" value="PBP_1a_fam"/>
    <property type="match status" value="1"/>
</dbReference>
<sequence>MISFIKKQLKKIENKSLRRVVLSILLAGSAVVLAVVTIYSTALVLGPPPMSKGGNTIYYSEEEKVIGEEHGPESRYWVSLDEMSPMLIKAALTTEDKRFYSHHGLDVKRILSAAWKDLQALSKVQGASTITQQLARNLYLSHEKTWTRKLKEAFYAIRLEMFYDKKEILEGYLNTIYYGHGTYGVEAASRYFFDKSAKQLDLAEAALLTGIPKGPSYYSPYRHLDNAKNRQEQILASLEQSGLISEDEQYLAARQTIQLTEHANEAENKTAPYFLDTVLAELQNILDMDAEAIRSGGYQVYTTLNLEQQQQMEETVTKSISNSSELQVGAVAQNPKNGAVKAMVGGRNYTVSQYNRVTQAKRMPGSSFKPFLYYAALENGYTPVTSLLSKPTSFELEDGTVYQPSNYNGYYANEPITLAQALALSDNIYAVKTNLFLGPKELVKTAKKFGIEEDFTAVPSLALGTGAVTVNEMAAAYGMLANGGKSVEPFTIKKVTDSHGKVLYERKKQDSSPVLDPVSTFILTDLMTGMFDESLNGYMRVTGASIADELTRSYAGKSGTTKTDNWMVGFSPDLVTSVWTGFDDNKPVENTNDLQAAKSIWAGFMEKAHANIPFHAFPVPDGVVGAYVDPVSGELATPYCDQHRLMYFAEGTEPTSYCSLHHDEAEENQEQPPEDGDEEQDSGWKRWFKWLSRS</sequence>
<dbReference type="RefSeq" id="WP_074599849.1">
    <property type="nucleotide sequence ID" value="NZ_FNHF01000003.1"/>
</dbReference>
<evidence type="ECO:0000256" key="10">
    <source>
        <dbReference type="ARBA" id="ARBA00022960"/>
    </source>
</evidence>
<dbReference type="AlphaFoldDB" id="A0A1G9TXH2"/>
<dbReference type="STRING" id="482461.SAMN05216244_2761"/>
<evidence type="ECO:0000313" key="22">
    <source>
        <dbReference type="Proteomes" id="UP000182347"/>
    </source>
</evidence>
<evidence type="ECO:0000256" key="1">
    <source>
        <dbReference type="ARBA" id="ARBA00004236"/>
    </source>
</evidence>
<dbReference type="GO" id="GO:0008360">
    <property type="term" value="P:regulation of cell shape"/>
    <property type="evidence" value="ECO:0007669"/>
    <property type="project" value="UniProtKB-KW"/>
</dbReference>
<evidence type="ECO:0000256" key="6">
    <source>
        <dbReference type="ARBA" id="ARBA00022670"/>
    </source>
</evidence>
<feature type="transmembrane region" description="Helical" evidence="18">
    <location>
        <begin position="20"/>
        <end position="45"/>
    </location>
</feature>
<dbReference type="InterPro" id="IPR036950">
    <property type="entry name" value="PBP_transglycosylase"/>
</dbReference>
<evidence type="ECO:0000259" key="20">
    <source>
        <dbReference type="Pfam" id="PF00912"/>
    </source>
</evidence>
<keyword evidence="5" id="KW-0121">Carboxypeptidase</keyword>
<keyword evidence="8" id="KW-0808">Transferase</keyword>
<comment type="similarity">
    <text evidence="2">In the C-terminal section; belongs to the transpeptidase family.</text>
</comment>
<reference evidence="22" key="1">
    <citation type="submission" date="2016-10" db="EMBL/GenBank/DDBJ databases">
        <authorList>
            <person name="Varghese N."/>
            <person name="Submissions S."/>
        </authorList>
    </citation>
    <scope>NUCLEOTIDE SEQUENCE [LARGE SCALE GENOMIC DNA]</scope>
    <source>
        <strain evidence="22">CGMCC 1.6199</strain>
    </source>
</reference>
<dbReference type="GO" id="GO:0030288">
    <property type="term" value="C:outer membrane-bounded periplasmic space"/>
    <property type="evidence" value="ECO:0007669"/>
    <property type="project" value="TreeGrafter"/>
</dbReference>
<dbReference type="InterPro" id="IPR001460">
    <property type="entry name" value="PCN-bd_Tpept"/>
</dbReference>
<keyword evidence="11" id="KW-0573">Peptidoglycan synthesis</keyword>
<evidence type="ECO:0000256" key="8">
    <source>
        <dbReference type="ARBA" id="ARBA00022679"/>
    </source>
</evidence>
<keyword evidence="9" id="KW-0378">Hydrolase</keyword>
<evidence type="ECO:0000259" key="19">
    <source>
        <dbReference type="Pfam" id="PF00905"/>
    </source>
</evidence>
<evidence type="ECO:0000256" key="2">
    <source>
        <dbReference type="ARBA" id="ARBA00007090"/>
    </source>
</evidence>
<name>A0A1G9TXH2_9BACI</name>
<dbReference type="GO" id="GO:0008955">
    <property type="term" value="F:peptidoglycan glycosyltransferase activity"/>
    <property type="evidence" value="ECO:0007669"/>
    <property type="project" value="UniProtKB-EC"/>
</dbReference>
<keyword evidence="10" id="KW-0133">Cell shape</keyword>
<feature type="domain" description="Penicillin-binding protein transpeptidase" evidence="19">
    <location>
        <begin position="329"/>
        <end position="598"/>
    </location>
</feature>
<dbReference type="GO" id="GO:0071555">
    <property type="term" value="P:cell wall organization"/>
    <property type="evidence" value="ECO:0007669"/>
    <property type="project" value="UniProtKB-KW"/>
</dbReference>
<dbReference type="PANTHER" id="PTHR32282">
    <property type="entry name" value="BINDING PROTEIN TRANSPEPTIDASE, PUTATIVE-RELATED"/>
    <property type="match status" value="1"/>
</dbReference>
<feature type="domain" description="Glycosyl transferase family 51" evidence="20">
    <location>
        <begin position="64"/>
        <end position="238"/>
    </location>
</feature>
<evidence type="ECO:0000256" key="12">
    <source>
        <dbReference type="ARBA" id="ARBA00023136"/>
    </source>
</evidence>
<comment type="catalytic activity">
    <reaction evidence="16">
        <text>[GlcNAc-(1-&gt;4)-Mur2Ac(oyl-L-Ala-gamma-D-Glu-L-Lys-D-Ala-D-Ala)](n)-di-trans,octa-cis-undecaprenyl diphosphate + beta-D-GlcNAc-(1-&gt;4)-Mur2Ac(oyl-L-Ala-gamma-D-Glu-L-Lys-D-Ala-D-Ala)-di-trans,octa-cis-undecaprenyl diphosphate = [GlcNAc-(1-&gt;4)-Mur2Ac(oyl-L-Ala-gamma-D-Glu-L-Lys-D-Ala-D-Ala)](n+1)-di-trans,octa-cis-undecaprenyl diphosphate + di-trans,octa-cis-undecaprenyl diphosphate + H(+)</text>
        <dbReference type="Rhea" id="RHEA:23708"/>
        <dbReference type="Rhea" id="RHEA-COMP:9602"/>
        <dbReference type="Rhea" id="RHEA-COMP:9603"/>
        <dbReference type="ChEBI" id="CHEBI:15378"/>
        <dbReference type="ChEBI" id="CHEBI:58405"/>
        <dbReference type="ChEBI" id="CHEBI:60033"/>
        <dbReference type="ChEBI" id="CHEBI:78435"/>
        <dbReference type="EC" id="2.4.99.28"/>
    </reaction>
</comment>
<feature type="compositionally biased region" description="Acidic residues" evidence="17">
    <location>
        <begin position="665"/>
        <end position="681"/>
    </location>
</feature>
<keyword evidence="22" id="KW-1185">Reference proteome</keyword>
<keyword evidence="6" id="KW-0645">Protease</keyword>
<dbReference type="GO" id="GO:0006508">
    <property type="term" value="P:proteolysis"/>
    <property type="evidence" value="ECO:0007669"/>
    <property type="project" value="UniProtKB-KW"/>
</dbReference>
<keyword evidence="14" id="KW-0961">Cell wall biogenesis/degradation</keyword>
<comment type="catalytic activity">
    <reaction evidence="15">
        <text>Preferential cleavage: (Ac)2-L-Lys-D-Ala-|-D-Ala. Also transpeptidation of peptidyl-alanyl moieties that are N-acyl substituents of D-alanine.</text>
        <dbReference type="EC" id="3.4.16.4"/>
    </reaction>
</comment>
<evidence type="ECO:0000256" key="7">
    <source>
        <dbReference type="ARBA" id="ARBA00022676"/>
    </source>
</evidence>
<dbReference type="GO" id="GO:0008658">
    <property type="term" value="F:penicillin binding"/>
    <property type="evidence" value="ECO:0007669"/>
    <property type="project" value="InterPro"/>
</dbReference>
<dbReference type="Pfam" id="PF00912">
    <property type="entry name" value="Transgly"/>
    <property type="match status" value="1"/>
</dbReference>
<dbReference type="Gene3D" id="1.10.3810.10">
    <property type="entry name" value="Biosynthetic peptidoglycan transglycosylase-like"/>
    <property type="match status" value="1"/>
</dbReference>
<evidence type="ECO:0000256" key="4">
    <source>
        <dbReference type="ARBA" id="ARBA00022475"/>
    </source>
</evidence>
<evidence type="ECO:0000256" key="18">
    <source>
        <dbReference type="SAM" id="Phobius"/>
    </source>
</evidence>
<dbReference type="SUPFAM" id="SSF56601">
    <property type="entry name" value="beta-lactamase/transpeptidase-like"/>
    <property type="match status" value="1"/>
</dbReference>
<evidence type="ECO:0000256" key="11">
    <source>
        <dbReference type="ARBA" id="ARBA00022984"/>
    </source>
</evidence>
<evidence type="ECO:0000313" key="21">
    <source>
        <dbReference type="EMBL" id="SDM51965.1"/>
    </source>
</evidence>
<dbReference type="EMBL" id="FNHF01000003">
    <property type="protein sequence ID" value="SDM51965.1"/>
    <property type="molecule type" value="Genomic_DNA"/>
</dbReference>
<dbReference type="GO" id="GO:0009002">
    <property type="term" value="F:serine-type D-Ala-D-Ala carboxypeptidase activity"/>
    <property type="evidence" value="ECO:0007669"/>
    <property type="project" value="UniProtKB-EC"/>
</dbReference>
<evidence type="ECO:0000256" key="14">
    <source>
        <dbReference type="ARBA" id="ARBA00023316"/>
    </source>
</evidence>
<evidence type="ECO:0000256" key="5">
    <source>
        <dbReference type="ARBA" id="ARBA00022645"/>
    </source>
</evidence>
<dbReference type="InterPro" id="IPR050396">
    <property type="entry name" value="Glycosyltr_51/Transpeptidase"/>
</dbReference>
<dbReference type="InterPro" id="IPR012338">
    <property type="entry name" value="Beta-lactam/transpept-like"/>
</dbReference>
<dbReference type="SUPFAM" id="SSF53955">
    <property type="entry name" value="Lysozyme-like"/>
    <property type="match status" value="1"/>
</dbReference>
<dbReference type="GO" id="GO:0009252">
    <property type="term" value="P:peptidoglycan biosynthetic process"/>
    <property type="evidence" value="ECO:0007669"/>
    <property type="project" value="UniProtKB-KW"/>
</dbReference>
<keyword evidence="7" id="KW-0328">Glycosyltransferase</keyword>
<gene>
    <name evidence="21" type="ORF">SAMN05216244_2761</name>
</gene>
<evidence type="ECO:0000256" key="9">
    <source>
        <dbReference type="ARBA" id="ARBA00022801"/>
    </source>
</evidence>
<comment type="similarity">
    <text evidence="3">In the N-terminal section; belongs to the glycosyltransferase 51 family.</text>
</comment>
<evidence type="ECO:0000256" key="16">
    <source>
        <dbReference type="ARBA" id="ARBA00049902"/>
    </source>
</evidence>
<keyword evidence="4" id="KW-1003">Cell membrane</keyword>
<keyword evidence="18" id="KW-0812">Transmembrane</keyword>
<evidence type="ECO:0000256" key="3">
    <source>
        <dbReference type="ARBA" id="ARBA00007739"/>
    </source>
</evidence>
<comment type="subcellular location">
    <subcellularLocation>
        <location evidence="1">Cell membrane</location>
    </subcellularLocation>
</comment>
<dbReference type="Pfam" id="PF00905">
    <property type="entry name" value="Transpeptidase"/>
    <property type="match status" value="1"/>
</dbReference>
<dbReference type="GO" id="GO:0005886">
    <property type="term" value="C:plasma membrane"/>
    <property type="evidence" value="ECO:0007669"/>
    <property type="project" value="UniProtKB-SubCell"/>
</dbReference>
<organism evidence="21 22">
    <name type="scientific">Sediminibacillus halophilus</name>
    <dbReference type="NCBI Taxonomy" id="482461"/>
    <lineage>
        <taxon>Bacteria</taxon>
        <taxon>Bacillati</taxon>
        <taxon>Bacillota</taxon>
        <taxon>Bacilli</taxon>
        <taxon>Bacillales</taxon>
        <taxon>Bacillaceae</taxon>
        <taxon>Sediminibacillus</taxon>
    </lineage>
</organism>
<evidence type="ECO:0000256" key="17">
    <source>
        <dbReference type="SAM" id="MobiDB-lite"/>
    </source>
</evidence>
<evidence type="ECO:0000256" key="15">
    <source>
        <dbReference type="ARBA" id="ARBA00034000"/>
    </source>
</evidence>
<protein>
    <submittedName>
        <fullName evidence="21">Penicillin-binding protein, 1A family</fullName>
    </submittedName>
</protein>
<dbReference type="PANTHER" id="PTHR32282:SF11">
    <property type="entry name" value="PENICILLIN-BINDING PROTEIN 1B"/>
    <property type="match status" value="1"/>
</dbReference>
<keyword evidence="13" id="KW-0511">Multifunctional enzyme</keyword>
<dbReference type="InterPro" id="IPR023346">
    <property type="entry name" value="Lysozyme-like_dom_sf"/>
</dbReference>
<keyword evidence="18" id="KW-1133">Transmembrane helix</keyword>
<dbReference type="FunFam" id="1.10.3810.10:FF:000001">
    <property type="entry name" value="Penicillin-binding protein 1A"/>
    <property type="match status" value="1"/>
</dbReference>
<dbReference type="Proteomes" id="UP000182347">
    <property type="component" value="Unassembled WGS sequence"/>
</dbReference>
<dbReference type="InterPro" id="IPR001264">
    <property type="entry name" value="Glyco_trans_51"/>
</dbReference>
<evidence type="ECO:0000256" key="13">
    <source>
        <dbReference type="ARBA" id="ARBA00023268"/>
    </source>
</evidence>
<keyword evidence="12 18" id="KW-0472">Membrane</keyword>